<name>W4P585_9BACE</name>
<sequence length="50" mass="5703">MANKIKKKQFRPINKDRNACISTQAFTEPVKDNFTSPLSPEKTFVKTSCI</sequence>
<organism evidence="1 2">
    <name type="scientific">Bacteroides pyogenes JCM 6292</name>
    <dbReference type="NCBI Taxonomy" id="1235809"/>
    <lineage>
        <taxon>Bacteria</taxon>
        <taxon>Pseudomonadati</taxon>
        <taxon>Bacteroidota</taxon>
        <taxon>Bacteroidia</taxon>
        <taxon>Bacteroidales</taxon>
        <taxon>Bacteroidaceae</taxon>
        <taxon>Bacteroides</taxon>
    </lineage>
</organism>
<reference evidence="1 2" key="1">
    <citation type="journal article" date="2014" name="Genome Announc.">
        <title>Draft Genome Sequences of Three Strains of Bacteroides pyogenes Isolated from a Cat and Swine.</title>
        <authorList>
            <person name="Sakamoto M."/>
            <person name="Oshima K."/>
            <person name="Suda W."/>
            <person name="Kitamura K."/>
            <person name="Iida T."/>
            <person name="Hattori M."/>
            <person name="Ohkuma M."/>
        </authorList>
    </citation>
    <scope>NUCLEOTIDE SEQUENCE [LARGE SCALE GENOMIC DNA]</scope>
    <source>
        <strain evidence="1 2">JCM 6292</strain>
    </source>
</reference>
<evidence type="ECO:0000313" key="2">
    <source>
        <dbReference type="Proteomes" id="UP000018861"/>
    </source>
</evidence>
<gene>
    <name evidence="1" type="ORF">JCM6292_719</name>
</gene>
<proteinExistence type="predicted"/>
<comment type="caution">
    <text evidence="1">The sequence shown here is derived from an EMBL/GenBank/DDBJ whole genome shotgun (WGS) entry which is preliminary data.</text>
</comment>
<evidence type="ECO:0000313" key="1">
    <source>
        <dbReference type="EMBL" id="GAE14563.1"/>
    </source>
</evidence>
<dbReference type="AlphaFoldDB" id="W4P585"/>
<accession>W4P585</accession>
<protein>
    <submittedName>
        <fullName evidence="1">Uncharacterized protein</fullName>
    </submittedName>
</protein>
<dbReference type="Proteomes" id="UP000018861">
    <property type="component" value="Unassembled WGS sequence"/>
</dbReference>
<dbReference type="EMBL" id="BAIQ01000005">
    <property type="protein sequence ID" value="GAE14563.1"/>
    <property type="molecule type" value="Genomic_DNA"/>
</dbReference>